<evidence type="ECO:0000256" key="8">
    <source>
        <dbReference type="ARBA" id="ARBA00022723"/>
    </source>
</evidence>
<dbReference type="InterPro" id="IPR024571">
    <property type="entry name" value="ERAP1-like_C_dom"/>
</dbReference>
<evidence type="ECO:0000256" key="12">
    <source>
        <dbReference type="ARBA" id="ARBA00029811"/>
    </source>
</evidence>
<dbReference type="InterPro" id="IPR027268">
    <property type="entry name" value="Peptidase_M4/M1_CTD_sf"/>
</dbReference>
<dbReference type="InterPro" id="IPR012778">
    <property type="entry name" value="Pept_M1_aminopeptidase"/>
</dbReference>
<dbReference type="InterPro" id="IPR001930">
    <property type="entry name" value="Peptidase_M1"/>
</dbReference>
<evidence type="ECO:0000256" key="13">
    <source>
        <dbReference type="ARBA" id="ARBA00031533"/>
    </source>
</evidence>
<keyword evidence="9" id="KW-0378">Hydrolase</keyword>
<dbReference type="PANTHER" id="PTHR11533">
    <property type="entry name" value="PROTEASE M1 ZINC METALLOPROTEASE"/>
    <property type="match status" value="1"/>
</dbReference>
<evidence type="ECO:0000256" key="10">
    <source>
        <dbReference type="ARBA" id="ARBA00022833"/>
    </source>
</evidence>
<sequence length="803" mass="87450">MPLSLPEARDRAALIEDVSYEITLDLTDRAAFRSTTTVRFGCHEPGASTFLELADALDVTVSGSTRPTVWADGRIALTDLQATNEVTVDARLPYVTDGAGMHTFTDPADDHTYVSAYTGMDLSQRVFACFDQNDLKAPVSLTVLAPEGWTVLANGRLAAQQDGRWEFAPTPPIPIPMFVVCAGPWHSRTWDFHGLPFGWHARASLAEVLDRELPELQRVTEACFEHYGRTFTEPFAFDSYDQVFAPGQNWGALESPGCVTYRDELLPPAPTETERRTRAMVIAHEMAHMWFGNLVTMRWWEDTWLQESFADYMGYQVAEAAAGVADARADFTIRAKRNALLADERRSTHPVAALSEEVPDVDTALGNFDAISYAKGNACLQQLVTWLGEDTFLAGTDAYLSRHAFANTELTDFVDALDAVTDRDVRGWVESWLRTTGFDTIRVRRGPDGPELVREGTRRHRLAVTAYDQDLTPLRTEVVDLGDDPVPVPDGAAVVPDSGSHTFARLRMDARSWEVLTRGLSALPEPAARAVVWNTAFDLVRCGEARGEDYLDLLAAHLPAEPRATFVEAIVQTALDVVVPSHLPAGAATPALARVADACARGLAAGPSAEVAAYLLRGLARSTDDAALLHGWLDDGRTSTGVPLDPTLRWLATTRLAQLGALDTDGVAAQQRLDPSMTGTLGAARARAAIPTAAAKEAAWRSLTTDPDVSNRVFEATAAGFWDPEHLDLVLPYVGRYVEVVPTLAGARGATFGRTVAAAFPSVPLTDEHLAAFDRALAGDLPTVVRRTWQDRLDDLPRRPTAA</sequence>
<keyword evidence="6 16" id="KW-0031">Aminopeptidase</keyword>
<dbReference type="GO" id="GO:0005737">
    <property type="term" value="C:cytoplasm"/>
    <property type="evidence" value="ECO:0007669"/>
    <property type="project" value="TreeGrafter"/>
</dbReference>
<evidence type="ECO:0000256" key="5">
    <source>
        <dbReference type="ARBA" id="ARBA00015611"/>
    </source>
</evidence>
<reference evidence="16 17" key="1">
    <citation type="submission" date="2016-10" db="EMBL/GenBank/DDBJ databases">
        <authorList>
            <person name="de Groot N.N."/>
        </authorList>
    </citation>
    <scope>NUCLEOTIDE SEQUENCE [LARGE SCALE GENOMIC DNA]</scope>
    <source>
        <strain evidence="16 17">MON 2.2</strain>
    </source>
</reference>
<dbReference type="PRINTS" id="PR00756">
    <property type="entry name" value="ALADIPTASE"/>
</dbReference>
<feature type="domain" description="Peptidase M1 membrane alanine aminopeptidase" evidence="14">
    <location>
        <begin position="219"/>
        <end position="432"/>
    </location>
</feature>
<feature type="domain" description="ERAP1-like C-terminal" evidence="15">
    <location>
        <begin position="494"/>
        <end position="795"/>
    </location>
</feature>
<dbReference type="GO" id="GO:0016285">
    <property type="term" value="F:alanyl aminopeptidase activity"/>
    <property type="evidence" value="ECO:0007669"/>
    <property type="project" value="UniProtKB-EC"/>
</dbReference>
<dbReference type="EC" id="3.4.11.2" evidence="4"/>
<dbReference type="STRING" id="675864.SAMN04489747_1065"/>
<evidence type="ECO:0000259" key="15">
    <source>
        <dbReference type="Pfam" id="PF11838"/>
    </source>
</evidence>
<keyword evidence="8" id="KW-0479">Metal-binding</keyword>
<dbReference type="AlphaFoldDB" id="A0A1G6V6S7"/>
<evidence type="ECO:0000256" key="9">
    <source>
        <dbReference type="ARBA" id="ARBA00022801"/>
    </source>
</evidence>
<evidence type="ECO:0000256" key="2">
    <source>
        <dbReference type="ARBA" id="ARBA00001947"/>
    </source>
</evidence>
<dbReference type="InterPro" id="IPR014782">
    <property type="entry name" value="Peptidase_M1_dom"/>
</dbReference>
<accession>A0A1G6V6S7</accession>
<dbReference type="NCBIfam" id="TIGR02412">
    <property type="entry name" value="pepN_strep_liv"/>
    <property type="match status" value="1"/>
</dbReference>
<evidence type="ECO:0000259" key="14">
    <source>
        <dbReference type="Pfam" id="PF01433"/>
    </source>
</evidence>
<evidence type="ECO:0000256" key="11">
    <source>
        <dbReference type="ARBA" id="ARBA00023049"/>
    </source>
</evidence>
<dbReference type="GO" id="GO:0006508">
    <property type="term" value="P:proteolysis"/>
    <property type="evidence" value="ECO:0007669"/>
    <property type="project" value="UniProtKB-KW"/>
</dbReference>
<evidence type="ECO:0000256" key="4">
    <source>
        <dbReference type="ARBA" id="ARBA00012564"/>
    </source>
</evidence>
<name>A0A1G6V6S7_9ACTN</name>
<comment type="catalytic activity">
    <reaction evidence="1">
        <text>Release of an N-terminal amino acid, Xaa-|-Yaa- from a peptide, amide or arylamide. Xaa is preferably Ala, but may be most amino acids including Pro (slow action). When a terminal hydrophobic residue is followed by a prolyl residue, the two may be released as an intact Xaa-Pro dipeptide.</text>
        <dbReference type="EC" id="3.4.11.2"/>
    </reaction>
</comment>
<proteinExistence type="inferred from homology"/>
<dbReference type="Pfam" id="PF01433">
    <property type="entry name" value="Peptidase_M1"/>
    <property type="match status" value="1"/>
</dbReference>
<evidence type="ECO:0000256" key="7">
    <source>
        <dbReference type="ARBA" id="ARBA00022670"/>
    </source>
</evidence>
<evidence type="ECO:0000313" key="17">
    <source>
        <dbReference type="Proteomes" id="UP000198546"/>
    </source>
</evidence>
<protein>
    <recommendedName>
        <fullName evidence="5">Aminopeptidase N</fullName>
        <ecNumber evidence="4">3.4.11.2</ecNumber>
    </recommendedName>
    <alternativeName>
        <fullName evidence="12">Alanine aminopeptidase</fullName>
    </alternativeName>
    <alternativeName>
        <fullName evidence="13">Lysyl aminopeptidase</fullName>
    </alternativeName>
</protein>
<keyword evidence="10" id="KW-0862">Zinc</keyword>
<dbReference type="EMBL" id="LT629688">
    <property type="protein sequence ID" value="SDD49380.1"/>
    <property type="molecule type" value="Genomic_DNA"/>
</dbReference>
<dbReference type="RefSeq" id="WP_090591314.1">
    <property type="nucleotide sequence ID" value="NZ_LT629688.1"/>
</dbReference>
<dbReference type="InterPro" id="IPR050344">
    <property type="entry name" value="Peptidase_M1_aminopeptidases"/>
</dbReference>
<evidence type="ECO:0000256" key="1">
    <source>
        <dbReference type="ARBA" id="ARBA00000098"/>
    </source>
</evidence>
<dbReference type="SUPFAM" id="SSF63737">
    <property type="entry name" value="Leukotriene A4 hydrolase N-terminal domain"/>
    <property type="match status" value="1"/>
</dbReference>
<dbReference type="GO" id="GO:0008270">
    <property type="term" value="F:zinc ion binding"/>
    <property type="evidence" value="ECO:0007669"/>
    <property type="project" value="InterPro"/>
</dbReference>
<dbReference type="Pfam" id="PF11838">
    <property type="entry name" value="ERAP1_C"/>
    <property type="match status" value="1"/>
</dbReference>
<keyword evidence="7" id="KW-0645">Protease</keyword>
<dbReference type="PANTHER" id="PTHR11533:SF174">
    <property type="entry name" value="PUROMYCIN-SENSITIVE AMINOPEPTIDASE-RELATED"/>
    <property type="match status" value="1"/>
</dbReference>
<comment type="cofactor">
    <cofactor evidence="2">
        <name>Zn(2+)</name>
        <dbReference type="ChEBI" id="CHEBI:29105"/>
    </cofactor>
</comment>
<organism evidence="16 17">
    <name type="scientific">Auraticoccus monumenti</name>
    <dbReference type="NCBI Taxonomy" id="675864"/>
    <lineage>
        <taxon>Bacteria</taxon>
        <taxon>Bacillati</taxon>
        <taxon>Actinomycetota</taxon>
        <taxon>Actinomycetes</taxon>
        <taxon>Propionibacteriales</taxon>
        <taxon>Propionibacteriaceae</taxon>
        <taxon>Auraticoccus</taxon>
    </lineage>
</organism>
<dbReference type="Gene3D" id="2.60.40.1730">
    <property type="entry name" value="tricorn interacting facor f3 domain"/>
    <property type="match status" value="1"/>
</dbReference>
<dbReference type="GO" id="GO:0042277">
    <property type="term" value="F:peptide binding"/>
    <property type="evidence" value="ECO:0007669"/>
    <property type="project" value="TreeGrafter"/>
</dbReference>
<dbReference type="GO" id="GO:0043171">
    <property type="term" value="P:peptide catabolic process"/>
    <property type="evidence" value="ECO:0007669"/>
    <property type="project" value="TreeGrafter"/>
</dbReference>
<dbReference type="SUPFAM" id="SSF55486">
    <property type="entry name" value="Metalloproteases ('zincins'), catalytic domain"/>
    <property type="match status" value="1"/>
</dbReference>
<gene>
    <name evidence="16" type="ORF">SAMN04489747_1065</name>
</gene>
<dbReference type="Proteomes" id="UP000198546">
    <property type="component" value="Chromosome i"/>
</dbReference>
<keyword evidence="11" id="KW-0482">Metalloprotease</keyword>
<dbReference type="Gene3D" id="1.10.390.10">
    <property type="entry name" value="Neutral Protease Domain 2"/>
    <property type="match status" value="1"/>
</dbReference>
<dbReference type="GO" id="GO:0016020">
    <property type="term" value="C:membrane"/>
    <property type="evidence" value="ECO:0007669"/>
    <property type="project" value="TreeGrafter"/>
</dbReference>
<dbReference type="GO" id="GO:0070006">
    <property type="term" value="F:metalloaminopeptidase activity"/>
    <property type="evidence" value="ECO:0007669"/>
    <property type="project" value="TreeGrafter"/>
</dbReference>
<dbReference type="OrthoDB" id="3885507at2"/>
<keyword evidence="17" id="KW-1185">Reference proteome</keyword>
<evidence type="ECO:0000313" key="16">
    <source>
        <dbReference type="EMBL" id="SDD49380.1"/>
    </source>
</evidence>
<comment type="similarity">
    <text evidence="3">Belongs to the peptidase M1 family.</text>
</comment>
<dbReference type="CDD" id="cd09602">
    <property type="entry name" value="M1_APN"/>
    <property type="match status" value="1"/>
</dbReference>
<evidence type="ECO:0000256" key="3">
    <source>
        <dbReference type="ARBA" id="ARBA00010136"/>
    </source>
</evidence>
<dbReference type="GO" id="GO:0005615">
    <property type="term" value="C:extracellular space"/>
    <property type="evidence" value="ECO:0007669"/>
    <property type="project" value="TreeGrafter"/>
</dbReference>
<dbReference type="InterPro" id="IPR042097">
    <property type="entry name" value="Aminopeptidase_N-like_N_sf"/>
</dbReference>
<evidence type="ECO:0000256" key="6">
    <source>
        <dbReference type="ARBA" id="ARBA00022438"/>
    </source>
</evidence>